<comment type="similarity">
    <text evidence="5 6">Belongs to the FtsA/MreB family.</text>
</comment>
<dbReference type="InterPro" id="IPR043129">
    <property type="entry name" value="ATPase_NBD"/>
</dbReference>
<dbReference type="PATRIC" id="fig|1618341.3.peg.501"/>
<keyword evidence="4 6" id="KW-0133">Cell shape</keyword>
<dbReference type="HAMAP" id="MF_02207">
    <property type="entry name" value="MreB"/>
    <property type="match status" value="1"/>
</dbReference>
<dbReference type="SMART" id="SM00268">
    <property type="entry name" value="ACTIN"/>
    <property type="match status" value="1"/>
</dbReference>
<comment type="function">
    <text evidence="6">Forms membrane-associated dynamic filaments that are essential for cell shape determination. Acts by regulating cell wall synthesis and cell elongation, and thus cell shape. A feedback loop between cell geometry and MreB localization may maintain elongated cell shape by targeting cell wall growth to regions of negative cell wall curvature.</text>
</comment>
<feature type="binding site" evidence="6">
    <location>
        <begin position="171"/>
        <end position="173"/>
    </location>
    <ligand>
        <name>ATP</name>
        <dbReference type="ChEBI" id="CHEBI:30616"/>
    </ligand>
</feature>
<dbReference type="SUPFAM" id="SSF53067">
    <property type="entry name" value="Actin-like ATPase domain"/>
    <property type="match status" value="2"/>
</dbReference>
<dbReference type="Pfam" id="PF06723">
    <property type="entry name" value="MreB_Mbl"/>
    <property type="match status" value="1"/>
</dbReference>
<dbReference type="InterPro" id="IPR056546">
    <property type="entry name" value="MreB_MamK-like"/>
</dbReference>
<keyword evidence="1 6" id="KW-0963">Cytoplasm</keyword>
<gene>
    <name evidence="6" type="primary">mreB</name>
    <name evidence="7" type="ORF">UV05_C0030G0004</name>
</gene>
<evidence type="ECO:0000256" key="1">
    <source>
        <dbReference type="ARBA" id="ARBA00022490"/>
    </source>
</evidence>
<evidence type="ECO:0000256" key="6">
    <source>
        <dbReference type="HAMAP-Rule" id="MF_02207"/>
    </source>
</evidence>
<evidence type="ECO:0000313" key="8">
    <source>
        <dbReference type="Proteomes" id="UP000034875"/>
    </source>
</evidence>
<dbReference type="NCBIfam" id="TIGR00904">
    <property type="entry name" value="mreB"/>
    <property type="match status" value="1"/>
</dbReference>
<dbReference type="GO" id="GO:0008360">
    <property type="term" value="P:regulation of cell shape"/>
    <property type="evidence" value="ECO:0007669"/>
    <property type="project" value="UniProtKB-UniRule"/>
</dbReference>
<dbReference type="PANTHER" id="PTHR42749:SF1">
    <property type="entry name" value="CELL SHAPE-DETERMINING PROTEIN MREB"/>
    <property type="match status" value="1"/>
</dbReference>
<dbReference type="InterPro" id="IPR004753">
    <property type="entry name" value="MreB"/>
</dbReference>
<evidence type="ECO:0000256" key="3">
    <source>
        <dbReference type="ARBA" id="ARBA00022840"/>
    </source>
</evidence>
<dbReference type="GO" id="GO:0000902">
    <property type="term" value="P:cell morphogenesis"/>
    <property type="evidence" value="ECO:0007669"/>
    <property type="project" value="InterPro"/>
</dbReference>
<evidence type="ECO:0000256" key="2">
    <source>
        <dbReference type="ARBA" id="ARBA00022741"/>
    </source>
</evidence>
<dbReference type="CDD" id="cd10225">
    <property type="entry name" value="ASKHA_NBD_MreB-like"/>
    <property type="match status" value="1"/>
</dbReference>
<reference evidence="7 8" key="1">
    <citation type="journal article" date="2015" name="Nature">
        <title>rRNA introns, odd ribosomes, and small enigmatic genomes across a large radiation of phyla.</title>
        <authorList>
            <person name="Brown C.T."/>
            <person name="Hug L.A."/>
            <person name="Thomas B.C."/>
            <person name="Sharon I."/>
            <person name="Castelle C.J."/>
            <person name="Singh A."/>
            <person name="Wilkins M.J."/>
            <person name="Williams K.H."/>
            <person name="Banfield J.F."/>
        </authorList>
    </citation>
    <scope>NUCLEOTIDE SEQUENCE [LARGE SCALE GENOMIC DNA]</scope>
</reference>
<feature type="binding site" evidence="6">
    <location>
        <begin position="219"/>
        <end position="222"/>
    </location>
    <ligand>
        <name>ATP</name>
        <dbReference type="ChEBI" id="CHEBI:30616"/>
    </ligand>
</feature>
<dbReference type="PRINTS" id="PR01652">
    <property type="entry name" value="SHAPEPROTEIN"/>
</dbReference>
<keyword evidence="2 6" id="KW-0547">Nucleotide-binding</keyword>
<keyword evidence="3 6" id="KW-0067">ATP-binding</keyword>
<dbReference type="Proteomes" id="UP000034875">
    <property type="component" value="Unassembled WGS sequence"/>
</dbReference>
<dbReference type="AlphaFoldDB" id="A0A0G1C1P5"/>
<comment type="caution">
    <text evidence="6">Lacks conserved residue(s) required for the propagation of feature annotation.</text>
</comment>
<protein>
    <recommendedName>
        <fullName evidence="6">Cell shape-determining protein MreB</fullName>
    </recommendedName>
</protein>
<comment type="subunit">
    <text evidence="6">Forms polymers.</text>
</comment>
<dbReference type="Gene3D" id="3.30.420.40">
    <property type="match status" value="2"/>
</dbReference>
<sequence>MMKNWLSKFKFFGAFKSDLGIDLGTASTHIYLKGAGLVLSEPSMVAVNLRIDQVIAVGVRAKSMWGKTPQNIQVIKPLVDGIVSDFEACEKMLRYFFDSVKSINKGLLNRPRVVIGIPIEVTEVERKAVEDAAYSAGAREVHLIEEPLAGALGARINLEDCSGQLVVDFGAGTTEVAVISLNGVVQAKSLRLAGSELNEAIMQFIREDMNLAIGEQVAEDIKCHIGAVVPLDAPVSYLTRGRDVLTGLPREVEINDSQIREAILRPVRYLVEQIRATIEVTPPELVADILSKGILLIGGGSQLLGLPDLLAHELKVPVSVAEDPTTCVVRGCGLVVENLDKYDELLVRTETHRR</sequence>
<accession>A0A0G1C1P5</accession>
<dbReference type="GO" id="GO:0005737">
    <property type="term" value="C:cytoplasm"/>
    <property type="evidence" value="ECO:0007669"/>
    <property type="project" value="UniProtKB-SubCell"/>
</dbReference>
<organism evidence="7 8">
    <name type="scientific">candidate division CPR1 bacterium GW2011_GWA2_42_17</name>
    <dbReference type="NCBI Taxonomy" id="1618341"/>
    <lineage>
        <taxon>Bacteria</taxon>
        <taxon>candidate division CPR1</taxon>
    </lineage>
</organism>
<proteinExistence type="inferred from homology"/>
<comment type="subcellular location">
    <subcellularLocation>
        <location evidence="6">Cytoplasm</location>
    </subcellularLocation>
    <text evidence="6">Membrane-associated.</text>
</comment>
<dbReference type="PANTHER" id="PTHR42749">
    <property type="entry name" value="CELL SHAPE-DETERMINING PROTEIN MREB"/>
    <property type="match status" value="1"/>
</dbReference>
<evidence type="ECO:0000256" key="5">
    <source>
        <dbReference type="ARBA" id="ARBA00023458"/>
    </source>
</evidence>
<dbReference type="GO" id="GO:0005524">
    <property type="term" value="F:ATP binding"/>
    <property type="evidence" value="ECO:0007669"/>
    <property type="project" value="UniProtKB-KW"/>
</dbReference>
<evidence type="ECO:0000256" key="4">
    <source>
        <dbReference type="ARBA" id="ARBA00022960"/>
    </source>
</evidence>
<name>A0A0G1C1P5_9BACT</name>
<dbReference type="NCBIfam" id="NF010539">
    <property type="entry name" value="PRK13927.1"/>
    <property type="match status" value="1"/>
</dbReference>
<comment type="caution">
    <text evidence="7">The sequence shown here is derived from an EMBL/GenBank/DDBJ whole genome shotgun (WGS) entry which is preliminary data.</text>
</comment>
<evidence type="ECO:0000313" key="7">
    <source>
        <dbReference type="EMBL" id="KKS43563.1"/>
    </source>
</evidence>
<dbReference type="EMBL" id="LCCZ01000030">
    <property type="protein sequence ID" value="KKS43563.1"/>
    <property type="molecule type" value="Genomic_DNA"/>
</dbReference>
<dbReference type="InterPro" id="IPR004000">
    <property type="entry name" value="Actin"/>
</dbReference>